<feature type="domain" description="Polysaccharide pyruvyl transferase" evidence="1">
    <location>
        <begin position="16"/>
        <end position="284"/>
    </location>
</feature>
<gene>
    <name evidence="2" type="primary">csaB</name>
    <name evidence="2" type="ORF">H6G03_03725</name>
</gene>
<evidence type="ECO:0000313" key="3">
    <source>
        <dbReference type="Proteomes" id="UP000641646"/>
    </source>
</evidence>
<dbReference type="RefSeq" id="WP_190462204.1">
    <property type="nucleotide sequence ID" value="NZ_JACJPW010000006.1"/>
</dbReference>
<proteinExistence type="predicted"/>
<reference evidence="2" key="1">
    <citation type="journal article" date="2015" name="ISME J.">
        <title>Draft Genome Sequence of Streptomyces incarnatus NRRL8089, which Produces the Nucleoside Antibiotic Sinefungin.</title>
        <authorList>
            <person name="Oshima K."/>
            <person name="Hattori M."/>
            <person name="Shimizu H."/>
            <person name="Fukuda K."/>
            <person name="Nemoto M."/>
            <person name="Inagaki K."/>
            <person name="Tamura T."/>
        </authorList>
    </citation>
    <scope>NUCLEOTIDE SEQUENCE</scope>
    <source>
        <strain evidence="2">FACHB-1375</strain>
    </source>
</reference>
<accession>A0A926ZGV7</accession>
<dbReference type="Pfam" id="PF04230">
    <property type="entry name" value="PS_pyruv_trans"/>
    <property type="match status" value="1"/>
</dbReference>
<evidence type="ECO:0000259" key="1">
    <source>
        <dbReference type="Pfam" id="PF04230"/>
    </source>
</evidence>
<keyword evidence="2" id="KW-0808">Transferase</keyword>
<dbReference type="EMBL" id="JACJPW010000006">
    <property type="protein sequence ID" value="MBD2180231.1"/>
    <property type="molecule type" value="Genomic_DNA"/>
</dbReference>
<keyword evidence="3" id="KW-1185">Reference proteome</keyword>
<name>A0A926ZGV7_9CYAN</name>
<dbReference type="GO" id="GO:0016740">
    <property type="term" value="F:transferase activity"/>
    <property type="evidence" value="ECO:0007669"/>
    <property type="project" value="UniProtKB-KW"/>
</dbReference>
<protein>
    <submittedName>
        <fullName evidence="2">Polysaccharide pyruvyl transferase CsaB</fullName>
    </submittedName>
</protein>
<evidence type="ECO:0000313" key="2">
    <source>
        <dbReference type="EMBL" id="MBD2180231.1"/>
    </source>
</evidence>
<comment type="caution">
    <text evidence="2">The sequence shown here is derived from an EMBL/GenBank/DDBJ whole genome shotgun (WGS) entry which is preliminary data.</text>
</comment>
<dbReference type="PANTHER" id="PTHR36836">
    <property type="entry name" value="COLANIC ACID BIOSYNTHESIS PROTEIN WCAK"/>
    <property type="match status" value="1"/>
</dbReference>
<dbReference type="InterPro" id="IPR007345">
    <property type="entry name" value="Polysacch_pyruvyl_Trfase"/>
</dbReference>
<dbReference type="AlphaFoldDB" id="A0A926ZGV7"/>
<organism evidence="2 3">
    <name type="scientific">Aerosakkonema funiforme FACHB-1375</name>
    <dbReference type="NCBI Taxonomy" id="2949571"/>
    <lineage>
        <taxon>Bacteria</taxon>
        <taxon>Bacillati</taxon>
        <taxon>Cyanobacteriota</taxon>
        <taxon>Cyanophyceae</taxon>
        <taxon>Oscillatoriophycideae</taxon>
        <taxon>Aerosakkonematales</taxon>
        <taxon>Aerosakkonemataceae</taxon>
        <taxon>Aerosakkonema</taxon>
    </lineage>
</organism>
<sequence>MGKMRAVLCGYYGKGNGGDEALLASLLQMLPSHVTPVVLSGNPKQTRNRYKVESCDRMAPAQIWQALRRADVLIWGGGSLMQDATSAASPFYYGGLMGLAQQLGLKTVAWAQGVGPLQRHLTRAIAQRVFAGCSAVSVRDRASAALLLNWQIPCWLAPDPVWALDAIPVKGLWDLPAPRVAVTLRSHPQLTPARLDSLTRALVNFQKATQTCILLVPFQKSQDLAIAQSIQSQMSDASHIISLEDPRQLKGLFRGVEMAIGMRLHSLIMAAAEECRCFALSYDPKVSQLMAELEMPGWDLDRIPDDPNLICQSWLECYANGDALSPARIQSLVDRSLIHRDLLHQALSEGLGDRG</sequence>
<dbReference type="PANTHER" id="PTHR36836:SF1">
    <property type="entry name" value="COLANIC ACID BIOSYNTHESIS PROTEIN WCAK"/>
    <property type="match status" value="1"/>
</dbReference>
<dbReference type="NCBIfam" id="TIGR03609">
    <property type="entry name" value="S_layer_CsaB"/>
    <property type="match status" value="1"/>
</dbReference>
<dbReference type="InterPro" id="IPR019896">
    <property type="entry name" value="Polysacch_pyruvyl_Trfase_CsaB"/>
</dbReference>
<dbReference type="Proteomes" id="UP000641646">
    <property type="component" value="Unassembled WGS sequence"/>
</dbReference>
<reference evidence="2" key="2">
    <citation type="submission" date="2020-08" db="EMBL/GenBank/DDBJ databases">
        <authorList>
            <person name="Chen M."/>
            <person name="Teng W."/>
            <person name="Zhao L."/>
            <person name="Hu C."/>
            <person name="Zhou Y."/>
            <person name="Han B."/>
            <person name="Song L."/>
            <person name="Shu W."/>
        </authorList>
    </citation>
    <scope>NUCLEOTIDE SEQUENCE</scope>
    <source>
        <strain evidence="2">FACHB-1375</strain>
    </source>
</reference>